<dbReference type="HOGENOM" id="CLU_020840_3_3_1"/>
<feature type="domain" description="SET" evidence="8">
    <location>
        <begin position="115"/>
        <end position="241"/>
    </location>
</feature>
<dbReference type="KEGG" id="dan:6500690"/>
<dbReference type="GO" id="GO:0008270">
    <property type="term" value="F:zinc ion binding"/>
    <property type="evidence" value="ECO:0007669"/>
    <property type="project" value="InterPro"/>
</dbReference>
<organism evidence="11 12">
    <name type="scientific">Drosophila ananassae</name>
    <name type="common">Fruit fly</name>
    <dbReference type="NCBI Taxonomy" id="7217"/>
    <lineage>
        <taxon>Eukaryota</taxon>
        <taxon>Metazoa</taxon>
        <taxon>Ecdysozoa</taxon>
        <taxon>Arthropoda</taxon>
        <taxon>Hexapoda</taxon>
        <taxon>Insecta</taxon>
        <taxon>Pterygota</taxon>
        <taxon>Neoptera</taxon>
        <taxon>Endopterygota</taxon>
        <taxon>Diptera</taxon>
        <taxon>Brachycera</taxon>
        <taxon>Muscomorpha</taxon>
        <taxon>Ephydroidea</taxon>
        <taxon>Drosophilidae</taxon>
        <taxon>Drosophila</taxon>
        <taxon>Sophophora</taxon>
    </lineage>
</organism>
<evidence type="ECO:0000259" key="10">
    <source>
        <dbReference type="PROSITE" id="PS50868"/>
    </source>
</evidence>
<dbReference type="FunCoup" id="B3M299">
    <property type="interactions" value="221"/>
</dbReference>
<dbReference type="GO" id="GO:0008170">
    <property type="term" value="F:N-methyltransferase activity"/>
    <property type="evidence" value="ECO:0007669"/>
    <property type="project" value="UniProtKB-ARBA"/>
</dbReference>
<dbReference type="EMBL" id="CH902617">
    <property type="protein sequence ID" value="EDV42290.2"/>
    <property type="molecule type" value="Genomic_DNA"/>
</dbReference>
<keyword evidence="6" id="KW-0479">Metal-binding</keyword>
<evidence type="ECO:0000256" key="3">
    <source>
        <dbReference type="ARBA" id="ARBA00022603"/>
    </source>
</evidence>
<feature type="domain" description="Post-SET" evidence="10">
    <location>
        <begin position="251"/>
        <end position="267"/>
    </location>
</feature>
<accession>B3M299</accession>
<dbReference type="PANTHER" id="PTHR46223">
    <property type="entry name" value="HISTONE-LYSINE N-METHYLTRANSFERASE SUV39H"/>
    <property type="match status" value="1"/>
</dbReference>
<evidence type="ECO:0000256" key="4">
    <source>
        <dbReference type="ARBA" id="ARBA00022679"/>
    </source>
</evidence>
<evidence type="ECO:0000259" key="9">
    <source>
        <dbReference type="PROSITE" id="PS50867"/>
    </source>
</evidence>
<keyword evidence="2" id="KW-0158">Chromosome</keyword>
<dbReference type="InterPro" id="IPR003616">
    <property type="entry name" value="Post-SET_dom"/>
</dbReference>
<dbReference type="PROSITE" id="PS50868">
    <property type="entry name" value="POST_SET"/>
    <property type="match status" value="1"/>
</dbReference>
<dbReference type="OrthoDB" id="308383at2759"/>
<dbReference type="Gene3D" id="2.170.270.10">
    <property type="entry name" value="SET domain"/>
    <property type="match status" value="1"/>
</dbReference>
<evidence type="ECO:0000256" key="1">
    <source>
        <dbReference type="ARBA" id="ARBA00004286"/>
    </source>
</evidence>
<dbReference type="Pfam" id="PF00856">
    <property type="entry name" value="SET"/>
    <property type="match status" value="1"/>
</dbReference>
<feature type="domain" description="Pre-SET" evidence="9">
    <location>
        <begin position="48"/>
        <end position="112"/>
    </location>
</feature>
<dbReference type="eggNOG" id="KOG1082">
    <property type="taxonomic scope" value="Eukaryota"/>
</dbReference>
<dbReference type="Proteomes" id="UP000007801">
    <property type="component" value="Unassembled WGS sequence"/>
</dbReference>
<evidence type="ECO:0000313" key="11">
    <source>
        <dbReference type="EMBL" id="EDV42290.2"/>
    </source>
</evidence>
<dbReference type="Pfam" id="PF05033">
    <property type="entry name" value="Pre-SET"/>
    <property type="match status" value="1"/>
</dbReference>
<dbReference type="InParanoid" id="B3M299"/>
<protein>
    <recommendedName>
        <fullName evidence="13">Histone-lysine N-methyltransferase set-23</fullName>
    </recommendedName>
</protein>
<evidence type="ECO:0000256" key="7">
    <source>
        <dbReference type="ARBA" id="ARBA00022833"/>
    </source>
</evidence>
<gene>
    <name evidence="11" type="primary">Dana\GF17909</name>
    <name evidence="11" type="synonym">dana_GLEANR_19171</name>
    <name evidence="11" type="ORF">GF17909</name>
</gene>
<dbReference type="InterPro" id="IPR007728">
    <property type="entry name" value="Pre-SET_dom"/>
</dbReference>
<keyword evidence="5" id="KW-0949">S-adenosyl-L-methionine</keyword>
<evidence type="ECO:0000259" key="8">
    <source>
        <dbReference type="PROSITE" id="PS50280"/>
    </source>
</evidence>
<dbReference type="STRING" id="7217.B3M299"/>
<keyword evidence="3" id="KW-0489">Methyltransferase</keyword>
<dbReference type="InterPro" id="IPR046341">
    <property type="entry name" value="SET_dom_sf"/>
</dbReference>
<dbReference type="GeneID" id="6500690"/>
<dbReference type="InterPro" id="IPR050973">
    <property type="entry name" value="H3K9_Histone-Lys_N-MTase"/>
</dbReference>
<evidence type="ECO:0000256" key="5">
    <source>
        <dbReference type="ARBA" id="ARBA00022691"/>
    </source>
</evidence>
<dbReference type="PROSITE" id="PS50280">
    <property type="entry name" value="SET"/>
    <property type="match status" value="1"/>
</dbReference>
<evidence type="ECO:0000256" key="2">
    <source>
        <dbReference type="ARBA" id="ARBA00022454"/>
    </source>
</evidence>
<dbReference type="GO" id="GO:0032259">
    <property type="term" value="P:methylation"/>
    <property type="evidence" value="ECO:0007669"/>
    <property type="project" value="UniProtKB-KW"/>
</dbReference>
<evidence type="ECO:0000256" key="6">
    <source>
        <dbReference type="ARBA" id="ARBA00022723"/>
    </source>
</evidence>
<keyword evidence="4" id="KW-0808">Transferase</keyword>
<dbReference type="PROSITE" id="PS50867">
    <property type="entry name" value="PRE_SET"/>
    <property type="match status" value="1"/>
</dbReference>
<dbReference type="GO" id="GO:0005694">
    <property type="term" value="C:chromosome"/>
    <property type="evidence" value="ECO:0007669"/>
    <property type="project" value="UniProtKB-SubCell"/>
</dbReference>
<name>B3M299_DROAN</name>
<dbReference type="SMR" id="B3M299"/>
<dbReference type="InterPro" id="IPR001214">
    <property type="entry name" value="SET_dom"/>
</dbReference>
<reference evidence="11 12" key="1">
    <citation type="journal article" date="2007" name="Nature">
        <title>Evolution of genes and genomes on the Drosophila phylogeny.</title>
        <authorList>
            <consortium name="Drosophila 12 Genomes Consortium"/>
            <person name="Clark A.G."/>
            <person name="Eisen M.B."/>
            <person name="Smith D.R."/>
            <person name="Bergman C.M."/>
            <person name="Oliver B."/>
            <person name="Markow T.A."/>
            <person name="Kaufman T.C."/>
            <person name="Kellis M."/>
            <person name="Gelbart W."/>
            <person name="Iyer V.N."/>
            <person name="Pollard D.A."/>
            <person name="Sackton T.B."/>
            <person name="Larracuente A.M."/>
            <person name="Singh N.D."/>
            <person name="Abad J.P."/>
            <person name="Abt D.N."/>
            <person name="Adryan B."/>
            <person name="Aguade M."/>
            <person name="Akashi H."/>
            <person name="Anderson W.W."/>
            <person name="Aquadro C.F."/>
            <person name="Ardell D.H."/>
            <person name="Arguello R."/>
            <person name="Artieri C.G."/>
            <person name="Barbash D.A."/>
            <person name="Barker D."/>
            <person name="Barsanti P."/>
            <person name="Batterham P."/>
            <person name="Batzoglou S."/>
            <person name="Begun D."/>
            <person name="Bhutkar A."/>
            <person name="Blanco E."/>
            <person name="Bosak S.A."/>
            <person name="Bradley R.K."/>
            <person name="Brand A.D."/>
            <person name="Brent M.R."/>
            <person name="Brooks A.N."/>
            <person name="Brown R.H."/>
            <person name="Butlin R.K."/>
            <person name="Caggese C."/>
            <person name="Calvi B.R."/>
            <person name="Bernardo de Carvalho A."/>
            <person name="Caspi A."/>
            <person name="Castrezana S."/>
            <person name="Celniker S.E."/>
            <person name="Chang J.L."/>
            <person name="Chapple C."/>
            <person name="Chatterji S."/>
            <person name="Chinwalla A."/>
            <person name="Civetta A."/>
            <person name="Clifton S.W."/>
            <person name="Comeron J.M."/>
            <person name="Costello J.C."/>
            <person name="Coyne J.A."/>
            <person name="Daub J."/>
            <person name="David R.G."/>
            <person name="Delcher A.L."/>
            <person name="Delehaunty K."/>
            <person name="Do C.B."/>
            <person name="Ebling H."/>
            <person name="Edwards K."/>
            <person name="Eickbush T."/>
            <person name="Evans J.D."/>
            <person name="Filipski A."/>
            <person name="Findeiss S."/>
            <person name="Freyhult E."/>
            <person name="Fulton L."/>
            <person name="Fulton R."/>
            <person name="Garcia A.C."/>
            <person name="Gardiner A."/>
            <person name="Garfield D.A."/>
            <person name="Garvin B.E."/>
            <person name="Gibson G."/>
            <person name="Gilbert D."/>
            <person name="Gnerre S."/>
            <person name="Godfrey J."/>
            <person name="Good R."/>
            <person name="Gotea V."/>
            <person name="Gravely B."/>
            <person name="Greenberg A.J."/>
            <person name="Griffiths-Jones S."/>
            <person name="Gross S."/>
            <person name="Guigo R."/>
            <person name="Gustafson E.A."/>
            <person name="Haerty W."/>
            <person name="Hahn M.W."/>
            <person name="Halligan D.L."/>
            <person name="Halpern A.L."/>
            <person name="Halter G.M."/>
            <person name="Han M.V."/>
            <person name="Heger A."/>
            <person name="Hillier L."/>
            <person name="Hinrichs A.S."/>
            <person name="Holmes I."/>
            <person name="Hoskins R.A."/>
            <person name="Hubisz M.J."/>
            <person name="Hultmark D."/>
            <person name="Huntley M.A."/>
            <person name="Jaffe D.B."/>
            <person name="Jagadeeshan S."/>
            <person name="Jeck W.R."/>
            <person name="Johnson J."/>
            <person name="Jones C.D."/>
            <person name="Jordan W.C."/>
            <person name="Karpen G.H."/>
            <person name="Kataoka E."/>
            <person name="Keightley P.D."/>
            <person name="Kheradpour P."/>
            <person name="Kirkness E.F."/>
            <person name="Koerich L.B."/>
            <person name="Kristiansen K."/>
            <person name="Kudrna D."/>
            <person name="Kulathinal R.J."/>
            <person name="Kumar S."/>
            <person name="Kwok R."/>
            <person name="Lander E."/>
            <person name="Langley C.H."/>
            <person name="Lapoint R."/>
            <person name="Lazzaro B.P."/>
            <person name="Lee S.J."/>
            <person name="Levesque L."/>
            <person name="Li R."/>
            <person name="Lin C.F."/>
            <person name="Lin M.F."/>
            <person name="Lindblad-Toh K."/>
            <person name="Llopart A."/>
            <person name="Long M."/>
            <person name="Low L."/>
            <person name="Lozovsky E."/>
            <person name="Lu J."/>
            <person name="Luo M."/>
            <person name="Machado C.A."/>
            <person name="Makalowski W."/>
            <person name="Marzo M."/>
            <person name="Matsuda M."/>
            <person name="Matzkin L."/>
            <person name="McAllister B."/>
            <person name="McBride C.S."/>
            <person name="McKernan B."/>
            <person name="McKernan K."/>
            <person name="Mendez-Lago M."/>
            <person name="Minx P."/>
            <person name="Mollenhauer M.U."/>
            <person name="Montooth K."/>
            <person name="Mount S.M."/>
            <person name="Mu X."/>
            <person name="Myers E."/>
            <person name="Negre B."/>
            <person name="Newfeld S."/>
            <person name="Nielsen R."/>
            <person name="Noor M.A."/>
            <person name="O'Grady P."/>
            <person name="Pachter L."/>
            <person name="Papaceit M."/>
            <person name="Parisi M.J."/>
            <person name="Parisi M."/>
            <person name="Parts L."/>
            <person name="Pedersen J.S."/>
            <person name="Pesole G."/>
            <person name="Phillippy A.M."/>
            <person name="Ponting C.P."/>
            <person name="Pop M."/>
            <person name="Porcelli D."/>
            <person name="Powell J.R."/>
            <person name="Prohaska S."/>
            <person name="Pruitt K."/>
            <person name="Puig M."/>
            <person name="Quesneville H."/>
            <person name="Ram K.R."/>
            <person name="Rand D."/>
            <person name="Rasmussen M.D."/>
            <person name="Reed L.K."/>
            <person name="Reenan R."/>
            <person name="Reily A."/>
            <person name="Remington K.A."/>
            <person name="Rieger T.T."/>
            <person name="Ritchie M.G."/>
            <person name="Robin C."/>
            <person name="Rogers Y.H."/>
            <person name="Rohde C."/>
            <person name="Rozas J."/>
            <person name="Rubenfield M.J."/>
            <person name="Ruiz A."/>
            <person name="Russo S."/>
            <person name="Salzberg S.L."/>
            <person name="Sanchez-Gracia A."/>
            <person name="Saranga D.J."/>
            <person name="Sato H."/>
            <person name="Schaeffer S.W."/>
            <person name="Schatz M.C."/>
            <person name="Schlenke T."/>
            <person name="Schwartz R."/>
            <person name="Segarra C."/>
            <person name="Singh R.S."/>
            <person name="Sirot L."/>
            <person name="Sirota M."/>
            <person name="Sisneros N.B."/>
            <person name="Smith C.D."/>
            <person name="Smith T.F."/>
            <person name="Spieth J."/>
            <person name="Stage D.E."/>
            <person name="Stark A."/>
            <person name="Stephan W."/>
            <person name="Strausberg R.L."/>
            <person name="Strempel S."/>
            <person name="Sturgill D."/>
            <person name="Sutton G."/>
            <person name="Sutton G.G."/>
            <person name="Tao W."/>
            <person name="Teichmann S."/>
            <person name="Tobari Y.N."/>
            <person name="Tomimura Y."/>
            <person name="Tsolas J.M."/>
            <person name="Valente V.L."/>
            <person name="Venter E."/>
            <person name="Venter J.C."/>
            <person name="Vicario S."/>
            <person name="Vieira F.G."/>
            <person name="Vilella A.J."/>
            <person name="Villasante A."/>
            <person name="Walenz B."/>
            <person name="Wang J."/>
            <person name="Wasserman M."/>
            <person name="Watts T."/>
            <person name="Wilson D."/>
            <person name="Wilson R.K."/>
            <person name="Wing R.A."/>
            <person name="Wolfner M.F."/>
            <person name="Wong A."/>
            <person name="Wong G.K."/>
            <person name="Wu C.I."/>
            <person name="Wu G."/>
            <person name="Yamamoto D."/>
            <person name="Yang H.P."/>
            <person name="Yang S.P."/>
            <person name="Yorke J.A."/>
            <person name="Yoshida K."/>
            <person name="Zdobnov E."/>
            <person name="Zhang P."/>
            <person name="Zhang Y."/>
            <person name="Zimin A.V."/>
            <person name="Baldwin J."/>
            <person name="Abdouelleil A."/>
            <person name="Abdulkadir J."/>
            <person name="Abebe A."/>
            <person name="Abera B."/>
            <person name="Abreu J."/>
            <person name="Acer S.C."/>
            <person name="Aftuck L."/>
            <person name="Alexander A."/>
            <person name="An P."/>
            <person name="Anderson E."/>
            <person name="Anderson S."/>
            <person name="Arachi H."/>
            <person name="Azer M."/>
            <person name="Bachantsang P."/>
            <person name="Barry A."/>
            <person name="Bayul T."/>
            <person name="Berlin A."/>
            <person name="Bessette D."/>
            <person name="Bloom T."/>
            <person name="Blye J."/>
            <person name="Boguslavskiy L."/>
            <person name="Bonnet C."/>
            <person name="Boukhgalter B."/>
            <person name="Bourzgui I."/>
            <person name="Brown A."/>
            <person name="Cahill P."/>
            <person name="Channer S."/>
            <person name="Cheshatsang Y."/>
            <person name="Chuda L."/>
            <person name="Citroen M."/>
            <person name="Collymore A."/>
            <person name="Cooke P."/>
            <person name="Costello M."/>
            <person name="D'Aco K."/>
            <person name="Daza R."/>
            <person name="De Haan G."/>
            <person name="DeGray S."/>
            <person name="DeMaso C."/>
            <person name="Dhargay N."/>
            <person name="Dooley K."/>
            <person name="Dooley E."/>
            <person name="Doricent M."/>
            <person name="Dorje P."/>
            <person name="Dorjee K."/>
            <person name="Dupes A."/>
            <person name="Elong R."/>
            <person name="Falk J."/>
            <person name="Farina A."/>
            <person name="Faro S."/>
            <person name="Ferguson D."/>
            <person name="Fisher S."/>
            <person name="Foley C.D."/>
            <person name="Franke A."/>
            <person name="Friedrich D."/>
            <person name="Gadbois L."/>
            <person name="Gearin G."/>
            <person name="Gearin C.R."/>
            <person name="Giannoukos G."/>
            <person name="Goode T."/>
            <person name="Graham J."/>
            <person name="Grandbois E."/>
            <person name="Grewal S."/>
            <person name="Gyaltsen K."/>
            <person name="Hafez N."/>
            <person name="Hagos B."/>
            <person name="Hall J."/>
            <person name="Henson C."/>
            <person name="Hollinger A."/>
            <person name="Honan T."/>
            <person name="Huard M.D."/>
            <person name="Hughes L."/>
            <person name="Hurhula B."/>
            <person name="Husby M.E."/>
            <person name="Kamat A."/>
            <person name="Kanga B."/>
            <person name="Kashin S."/>
            <person name="Khazanovich D."/>
            <person name="Kisner P."/>
            <person name="Lance K."/>
            <person name="Lara M."/>
            <person name="Lee W."/>
            <person name="Lennon N."/>
            <person name="Letendre F."/>
            <person name="LeVine R."/>
            <person name="Lipovsky A."/>
            <person name="Liu X."/>
            <person name="Liu J."/>
            <person name="Liu S."/>
            <person name="Lokyitsang T."/>
            <person name="Lokyitsang Y."/>
            <person name="Lubonja R."/>
            <person name="Lui A."/>
            <person name="MacDonald P."/>
            <person name="Magnisalis V."/>
            <person name="Maru K."/>
            <person name="Matthews C."/>
            <person name="McCusker W."/>
            <person name="McDonough S."/>
            <person name="Mehta T."/>
            <person name="Meldrim J."/>
            <person name="Meneus L."/>
            <person name="Mihai O."/>
            <person name="Mihalev A."/>
            <person name="Mihova T."/>
            <person name="Mittelman R."/>
            <person name="Mlenga V."/>
            <person name="Montmayeur A."/>
            <person name="Mulrain L."/>
            <person name="Navidi A."/>
            <person name="Naylor J."/>
            <person name="Negash T."/>
            <person name="Nguyen T."/>
            <person name="Nguyen N."/>
            <person name="Nicol R."/>
            <person name="Norbu C."/>
            <person name="Norbu N."/>
            <person name="Novod N."/>
            <person name="O'Neill B."/>
            <person name="Osman S."/>
            <person name="Markiewicz E."/>
            <person name="Oyono O.L."/>
            <person name="Patti C."/>
            <person name="Phunkhang P."/>
            <person name="Pierre F."/>
            <person name="Priest M."/>
            <person name="Raghuraman S."/>
            <person name="Rege F."/>
            <person name="Reyes R."/>
            <person name="Rise C."/>
            <person name="Rogov P."/>
            <person name="Ross K."/>
            <person name="Ryan E."/>
            <person name="Settipalli S."/>
            <person name="Shea T."/>
            <person name="Sherpa N."/>
            <person name="Shi L."/>
            <person name="Shih D."/>
            <person name="Sparrow T."/>
            <person name="Spaulding J."/>
            <person name="Stalker J."/>
            <person name="Stange-Thomann N."/>
            <person name="Stavropoulos S."/>
            <person name="Stone C."/>
            <person name="Strader C."/>
            <person name="Tesfaye S."/>
            <person name="Thomson T."/>
            <person name="Thoulutsang Y."/>
            <person name="Thoulutsang D."/>
            <person name="Topham K."/>
            <person name="Topping I."/>
            <person name="Tsamla T."/>
            <person name="Vassiliev H."/>
            <person name="Vo A."/>
            <person name="Wangchuk T."/>
            <person name="Wangdi T."/>
            <person name="Weiand M."/>
            <person name="Wilkinson J."/>
            <person name="Wilson A."/>
            <person name="Yadav S."/>
            <person name="Young G."/>
            <person name="Yu Q."/>
            <person name="Zembek L."/>
            <person name="Zhong D."/>
            <person name="Zimmer A."/>
            <person name="Zwirko Z."/>
            <person name="Jaffe D.B."/>
            <person name="Alvarez P."/>
            <person name="Brockman W."/>
            <person name="Butler J."/>
            <person name="Chin C."/>
            <person name="Gnerre S."/>
            <person name="Grabherr M."/>
            <person name="Kleber M."/>
            <person name="Mauceli E."/>
            <person name="MacCallum I."/>
        </authorList>
    </citation>
    <scope>NUCLEOTIDE SEQUENCE [LARGE SCALE GENOMIC DNA]</scope>
    <source>
        <strain evidence="12">Tucson 14024-0371.13</strain>
    </source>
</reference>
<dbReference type="AlphaFoldDB" id="B3M299"/>
<dbReference type="SUPFAM" id="SSF82199">
    <property type="entry name" value="SET domain"/>
    <property type="match status" value="1"/>
</dbReference>
<keyword evidence="12" id="KW-1185">Reference proteome</keyword>
<dbReference type="PANTHER" id="PTHR46223:SF3">
    <property type="entry name" value="HISTONE-LYSINE N-METHYLTRANSFERASE SET-23"/>
    <property type="match status" value="1"/>
</dbReference>
<evidence type="ECO:0000313" key="12">
    <source>
        <dbReference type="Proteomes" id="UP000007801"/>
    </source>
</evidence>
<dbReference type="GO" id="GO:0042054">
    <property type="term" value="F:histone methyltransferase activity"/>
    <property type="evidence" value="ECO:0007669"/>
    <property type="project" value="InterPro"/>
</dbReference>
<sequence length="272" mass="30779">MENSEDVFNDDYEHPENVEYILESVLMPSDGSSEFNLLAEDYNSILLNQCRCNETTCENIETCTHGGQYEFKPQQKELTLKKLENTARPIIECNDLCGCSKNSCLNRLVQYGPRRNLEIFHSTRYRSHGLRTKVHIPSGAFICEYAGELLTVTEAKKRLENNHTLGLMNYVLVLNEYSNEKKQQVTIVDPSRRGNIGRYLNHSCNPNCYIGAVRIDCPIPKLGIFAARDIEAQEELCFHYGGEDQSKNINEGKACLCAAANCTGFMPNTSIE</sequence>
<keyword evidence="7" id="KW-0862">Zinc</keyword>
<dbReference type="GO" id="GO:0008757">
    <property type="term" value="F:S-adenosylmethionine-dependent methyltransferase activity"/>
    <property type="evidence" value="ECO:0007669"/>
    <property type="project" value="UniProtKB-ARBA"/>
</dbReference>
<evidence type="ECO:0008006" key="13">
    <source>
        <dbReference type="Google" id="ProtNLM"/>
    </source>
</evidence>
<dbReference type="GO" id="GO:0005634">
    <property type="term" value="C:nucleus"/>
    <property type="evidence" value="ECO:0007669"/>
    <property type="project" value="InterPro"/>
</dbReference>
<dbReference type="SMART" id="SM00317">
    <property type="entry name" value="SET"/>
    <property type="match status" value="1"/>
</dbReference>
<proteinExistence type="predicted"/>
<comment type="subcellular location">
    <subcellularLocation>
        <location evidence="1">Chromosome</location>
    </subcellularLocation>
</comment>